<evidence type="ECO:0000313" key="4">
    <source>
        <dbReference type="EMBL" id="AIF20571.1"/>
    </source>
</evidence>
<name>A0A075HW66_9ARCH</name>
<sequence length="396" mass="44331">MKIGLIGKPNTGKSTFFNACTLLNVNMANYPFTTIEPSTGVAYVKTSCVCKELEIEDSPVNSICIDNQRLIPVKIVDIAGLVPGASKGRGLGNKFLDDIRQADVLIHVIDLSGKTDEEGRILTDSKRNPIDDITMIETELDNWIYDIIDKDWDQIGRTSTGDKKKFIDLLSDKLSGLSINQSHINASIKNAELVIKSVTEFSNDDKMKLVKELRKISKPIIIAGNKIDLAETDDYEDIKKSGREIIPTASEAELLLRRASENGVIQYVPGNNHYTISESKEITKQQKNALETVKKHVLDRWDTTGVQLVLNFAFFDLLDMITVYPVEDENKYRNKKGNTLPDAYLLKNGSTAKDLAFKIHSEIGNKFLYAVDARTKKRVSNDYVLKNNDIIKIVST</sequence>
<dbReference type="NCBIfam" id="NF007171">
    <property type="entry name" value="PRK09602.1"/>
    <property type="match status" value="1"/>
</dbReference>
<dbReference type="InterPro" id="IPR012675">
    <property type="entry name" value="Beta-grasp_dom_sf"/>
</dbReference>
<dbReference type="AlphaFoldDB" id="A0A075HW66"/>
<dbReference type="Gene3D" id="3.10.20.30">
    <property type="match status" value="1"/>
</dbReference>
<dbReference type="Pfam" id="PF01926">
    <property type="entry name" value="MMR_HSR1"/>
    <property type="match status" value="1"/>
</dbReference>
<accession>A0A075HW66</accession>
<dbReference type="SUPFAM" id="SSF81271">
    <property type="entry name" value="TGS-like"/>
    <property type="match status" value="1"/>
</dbReference>
<dbReference type="InterPro" id="IPR006073">
    <property type="entry name" value="GTP-bd"/>
</dbReference>
<keyword evidence="2" id="KW-0547">Nucleotide-binding</keyword>
<evidence type="ECO:0000256" key="2">
    <source>
        <dbReference type="ARBA" id="ARBA00022741"/>
    </source>
</evidence>
<dbReference type="InterPro" id="IPR031167">
    <property type="entry name" value="G_OBG"/>
</dbReference>
<dbReference type="GO" id="GO:0016887">
    <property type="term" value="F:ATP hydrolysis activity"/>
    <property type="evidence" value="ECO:0007669"/>
    <property type="project" value="TreeGrafter"/>
</dbReference>
<feature type="domain" description="OBG-type G" evidence="3">
    <location>
        <begin position="1"/>
        <end position="268"/>
    </location>
</feature>
<dbReference type="Gene3D" id="3.40.50.300">
    <property type="entry name" value="P-loop containing nucleotide triphosphate hydrolases"/>
    <property type="match status" value="1"/>
</dbReference>
<dbReference type="InterPro" id="IPR013646">
    <property type="entry name" value="YGR210-like_G4"/>
</dbReference>
<protein>
    <submittedName>
        <fullName evidence="4">Translation-associated GTPase</fullName>
    </submittedName>
</protein>
<dbReference type="PROSITE" id="PS51710">
    <property type="entry name" value="G_OBG"/>
    <property type="match status" value="1"/>
</dbReference>
<proteinExistence type="inferred from homology"/>
<dbReference type="InterPro" id="IPR004095">
    <property type="entry name" value="TGS"/>
</dbReference>
<organism evidence="4">
    <name type="scientific">uncultured marine thaumarchaeote KM3_90_G11</name>
    <dbReference type="NCBI Taxonomy" id="1456344"/>
    <lineage>
        <taxon>Archaea</taxon>
        <taxon>Nitrososphaerota</taxon>
        <taxon>environmental samples</taxon>
    </lineage>
</organism>
<dbReference type="Pfam" id="PF02824">
    <property type="entry name" value="TGS"/>
    <property type="match status" value="1"/>
</dbReference>
<dbReference type="GO" id="GO:0005737">
    <property type="term" value="C:cytoplasm"/>
    <property type="evidence" value="ECO:0007669"/>
    <property type="project" value="TreeGrafter"/>
</dbReference>
<dbReference type="PRINTS" id="PR00326">
    <property type="entry name" value="GTP1OBG"/>
</dbReference>
<reference evidence="4" key="1">
    <citation type="journal article" date="2014" name="Genome Biol. Evol.">
        <title>Pangenome evidence for extensive interdomain horizontal transfer affecting lineage core and shell genes in uncultured planktonic thaumarchaeota and euryarchaeota.</title>
        <authorList>
            <person name="Deschamps P."/>
            <person name="Zivanovic Y."/>
            <person name="Moreira D."/>
            <person name="Rodriguez-Valera F."/>
            <person name="Lopez-Garcia P."/>
        </authorList>
    </citation>
    <scope>NUCLEOTIDE SEQUENCE</scope>
</reference>
<dbReference type="SUPFAM" id="SSF52540">
    <property type="entry name" value="P-loop containing nucleoside triphosphate hydrolases"/>
    <property type="match status" value="1"/>
</dbReference>
<dbReference type="CDD" id="cd01669">
    <property type="entry name" value="TGS_MJ1332_like"/>
    <property type="match status" value="1"/>
</dbReference>
<evidence type="ECO:0000259" key="3">
    <source>
        <dbReference type="PROSITE" id="PS51710"/>
    </source>
</evidence>
<dbReference type="PANTHER" id="PTHR23305:SF1">
    <property type="entry name" value="OBG-TYPE G DOMAIN-CONTAINING PROTEIN"/>
    <property type="match status" value="1"/>
</dbReference>
<evidence type="ECO:0000256" key="1">
    <source>
        <dbReference type="ARBA" id="ARBA00007476"/>
    </source>
</evidence>
<dbReference type="FunFam" id="3.10.20.30:FF:000002">
    <property type="entry name" value="GTP pyrophosphokinase (RelA/SpoT)"/>
    <property type="match status" value="1"/>
</dbReference>
<dbReference type="GO" id="GO:0005525">
    <property type="term" value="F:GTP binding"/>
    <property type="evidence" value="ECO:0007669"/>
    <property type="project" value="InterPro"/>
</dbReference>
<dbReference type="Gene3D" id="1.10.8.470">
    <property type="match status" value="1"/>
</dbReference>
<dbReference type="CDD" id="cd01899">
    <property type="entry name" value="Ygr210"/>
    <property type="match status" value="1"/>
</dbReference>
<dbReference type="PANTHER" id="PTHR23305">
    <property type="entry name" value="OBG GTPASE FAMILY"/>
    <property type="match status" value="1"/>
</dbReference>
<dbReference type="EMBL" id="KF901168">
    <property type="protein sequence ID" value="AIF20571.1"/>
    <property type="molecule type" value="Genomic_DNA"/>
</dbReference>
<dbReference type="InterPro" id="IPR012676">
    <property type="entry name" value="TGS-like"/>
</dbReference>
<dbReference type="Pfam" id="PF08438">
    <property type="entry name" value="YGR210-like_G4"/>
    <property type="match status" value="1"/>
</dbReference>
<dbReference type="InterPro" id="IPR027417">
    <property type="entry name" value="P-loop_NTPase"/>
</dbReference>
<comment type="similarity">
    <text evidence="1">Belongs to the RelA/SpoT family.</text>
</comment>